<dbReference type="AlphaFoldDB" id="A0A6G1TZL8"/>
<name>A0A6G1TZL8_9BACT</name>
<sequence length="328" mass="38020">MKISIVICTYNGAKFLGEQLDSIVSQSLSPYEVIAQDDGSSDETWNILLEYAERYPYIKVYKNPKERGINNNFFSAIKRATGDLIAISDQDDIWESNKLEIMSESIGDNLMCVGRSVPFYCKEDKNISIHYDSRKPNCNIIRMMYASMPGHCTLFRKELLTFLPKNLESCPIYTHTWYDVILGQTAAALNRIILIDKIVVKQRRYQGAASYSAYDKKRIRSANNALSMIGFGIRYYHKIKPLMAKHFAVRAGFLKTIPSEEKIYKDAIKLMDYESKTSITALLGLIKMYVKYRHILFYTYEKDPIAILRAILHPFMQIYNYKYLLEKD</sequence>
<dbReference type="SUPFAM" id="SSF53448">
    <property type="entry name" value="Nucleotide-diphospho-sugar transferases"/>
    <property type="match status" value="1"/>
</dbReference>
<dbReference type="RefSeq" id="WP_153122280.1">
    <property type="nucleotide sequence ID" value="NZ_VZCB01000031.1"/>
</dbReference>
<comment type="caution">
    <text evidence="2">The sequence shown here is derived from an EMBL/GenBank/DDBJ whole genome shotgun (WGS) entry which is preliminary data.</text>
</comment>
<reference evidence="2 3" key="1">
    <citation type="submission" date="2019-09" db="EMBL/GenBank/DDBJ databases">
        <title>Distinct polysaccharide growth profiles of human intestinal Prevotella copri isolates.</title>
        <authorList>
            <person name="Fehlner-Peach H."/>
            <person name="Magnabosco C."/>
            <person name="Raghavan V."/>
            <person name="Scher J.U."/>
            <person name="Tett A."/>
            <person name="Cox L.M."/>
            <person name="Gottsegen C."/>
            <person name="Watters A."/>
            <person name="Wiltshire- Gordon J.D."/>
            <person name="Segata N."/>
            <person name="Bonneau R."/>
            <person name="Littman D.R."/>
        </authorList>
    </citation>
    <scope>NUCLEOTIDE SEQUENCE [LARGE SCALE GENOMIC DNA]</scope>
    <source>
        <strain evidence="3">iA622</strain>
    </source>
</reference>
<evidence type="ECO:0000259" key="1">
    <source>
        <dbReference type="Pfam" id="PF00535"/>
    </source>
</evidence>
<accession>A0A6G1TZL8</accession>
<evidence type="ECO:0000313" key="2">
    <source>
        <dbReference type="EMBL" id="MQN80008.1"/>
    </source>
</evidence>
<dbReference type="GO" id="GO:0016758">
    <property type="term" value="F:hexosyltransferase activity"/>
    <property type="evidence" value="ECO:0007669"/>
    <property type="project" value="UniProtKB-ARBA"/>
</dbReference>
<dbReference type="EMBL" id="VZCB01000031">
    <property type="protein sequence ID" value="MQN80008.1"/>
    <property type="molecule type" value="Genomic_DNA"/>
</dbReference>
<dbReference type="Proteomes" id="UP000480425">
    <property type="component" value="Unassembled WGS sequence"/>
</dbReference>
<dbReference type="PANTHER" id="PTHR22916:SF3">
    <property type="entry name" value="UDP-GLCNAC:BETAGAL BETA-1,3-N-ACETYLGLUCOSAMINYLTRANSFERASE-LIKE PROTEIN 1"/>
    <property type="match status" value="1"/>
</dbReference>
<evidence type="ECO:0000313" key="3">
    <source>
        <dbReference type="Proteomes" id="UP000480425"/>
    </source>
</evidence>
<dbReference type="PANTHER" id="PTHR22916">
    <property type="entry name" value="GLYCOSYLTRANSFERASE"/>
    <property type="match status" value="1"/>
</dbReference>
<protein>
    <submittedName>
        <fullName evidence="2">Glycosyltransferase</fullName>
    </submittedName>
</protein>
<dbReference type="Gene3D" id="3.90.550.10">
    <property type="entry name" value="Spore Coat Polysaccharide Biosynthesis Protein SpsA, Chain A"/>
    <property type="match status" value="1"/>
</dbReference>
<dbReference type="Pfam" id="PF00535">
    <property type="entry name" value="Glycos_transf_2"/>
    <property type="match status" value="1"/>
</dbReference>
<dbReference type="InterPro" id="IPR001173">
    <property type="entry name" value="Glyco_trans_2-like"/>
</dbReference>
<proteinExistence type="predicted"/>
<dbReference type="OrthoDB" id="9802649at2"/>
<dbReference type="InterPro" id="IPR029044">
    <property type="entry name" value="Nucleotide-diphossugar_trans"/>
</dbReference>
<organism evidence="2 3">
    <name type="scientific">Segatella copri</name>
    <dbReference type="NCBI Taxonomy" id="165179"/>
    <lineage>
        <taxon>Bacteria</taxon>
        <taxon>Pseudomonadati</taxon>
        <taxon>Bacteroidota</taxon>
        <taxon>Bacteroidia</taxon>
        <taxon>Bacteroidales</taxon>
        <taxon>Prevotellaceae</taxon>
        <taxon>Segatella</taxon>
    </lineage>
</organism>
<gene>
    <name evidence="2" type="ORF">F7D73_03340</name>
</gene>
<keyword evidence="2" id="KW-0808">Transferase</keyword>
<feature type="domain" description="Glycosyltransferase 2-like" evidence="1">
    <location>
        <begin position="4"/>
        <end position="158"/>
    </location>
</feature>